<keyword evidence="6" id="KW-0175">Coiled coil</keyword>
<evidence type="ECO:0000313" key="9">
    <source>
        <dbReference type="EMBL" id="ORY35407.1"/>
    </source>
</evidence>
<accession>A0A1Y2BLE1</accession>
<evidence type="ECO:0000256" key="6">
    <source>
        <dbReference type="SAM" id="Coils"/>
    </source>
</evidence>
<dbReference type="EC" id="1.5.5.2" evidence="2 5"/>
<dbReference type="Proteomes" id="UP000193986">
    <property type="component" value="Unassembled WGS sequence"/>
</dbReference>
<keyword evidence="5" id="KW-0285">Flavoprotein</keyword>
<dbReference type="GO" id="GO:0004657">
    <property type="term" value="F:proline dehydrogenase activity"/>
    <property type="evidence" value="ECO:0007669"/>
    <property type="project" value="UniProtKB-EC"/>
</dbReference>
<dbReference type="OrthoDB" id="5464at2759"/>
<dbReference type="Gene3D" id="3.20.20.220">
    <property type="match status" value="2"/>
</dbReference>
<dbReference type="PANTHER" id="PTHR13914:SF0">
    <property type="entry name" value="PROLINE DEHYDROGENASE 1, MITOCHONDRIAL"/>
    <property type="match status" value="1"/>
</dbReference>
<evidence type="ECO:0000256" key="7">
    <source>
        <dbReference type="SAM" id="MobiDB-lite"/>
    </source>
</evidence>
<keyword evidence="5" id="KW-0274">FAD</keyword>
<gene>
    <name evidence="9" type="ORF">BCR39DRAFT_509383</name>
</gene>
<evidence type="ECO:0000256" key="5">
    <source>
        <dbReference type="RuleBase" id="RU364054"/>
    </source>
</evidence>
<evidence type="ECO:0000256" key="3">
    <source>
        <dbReference type="ARBA" id="ARBA00023002"/>
    </source>
</evidence>
<dbReference type="InterPro" id="IPR015659">
    <property type="entry name" value="Proline_oxidase"/>
</dbReference>
<dbReference type="GO" id="GO:0071949">
    <property type="term" value="F:FAD binding"/>
    <property type="evidence" value="ECO:0007669"/>
    <property type="project" value="TreeGrafter"/>
</dbReference>
<comment type="catalytic activity">
    <reaction evidence="5">
        <text>L-proline + a quinone = (S)-1-pyrroline-5-carboxylate + a quinol + H(+)</text>
        <dbReference type="Rhea" id="RHEA:23784"/>
        <dbReference type="ChEBI" id="CHEBI:15378"/>
        <dbReference type="ChEBI" id="CHEBI:17388"/>
        <dbReference type="ChEBI" id="CHEBI:24646"/>
        <dbReference type="ChEBI" id="CHEBI:60039"/>
        <dbReference type="ChEBI" id="CHEBI:132124"/>
        <dbReference type="EC" id="1.5.5.2"/>
    </reaction>
</comment>
<dbReference type="Pfam" id="PF01619">
    <property type="entry name" value="Pro_dh"/>
    <property type="match status" value="1"/>
</dbReference>
<proteinExistence type="inferred from homology"/>
<dbReference type="GO" id="GO:0005739">
    <property type="term" value="C:mitochondrion"/>
    <property type="evidence" value="ECO:0007669"/>
    <property type="project" value="TreeGrafter"/>
</dbReference>
<keyword evidence="4 5" id="KW-0642">Proline metabolism</keyword>
<evidence type="ECO:0000259" key="8">
    <source>
        <dbReference type="Pfam" id="PF01619"/>
    </source>
</evidence>
<dbReference type="FunCoup" id="A0A1Y2BLE1">
    <property type="interactions" value="242"/>
</dbReference>
<dbReference type="InterPro" id="IPR029041">
    <property type="entry name" value="FAD-linked_oxidoreductase-like"/>
</dbReference>
<dbReference type="AlphaFoldDB" id="A0A1Y2BLE1"/>
<keyword evidence="10" id="KW-1185">Reference proteome</keyword>
<dbReference type="InParanoid" id="A0A1Y2BLE1"/>
<dbReference type="GO" id="GO:0010133">
    <property type="term" value="P:L-proline catabolic process to L-glutamate"/>
    <property type="evidence" value="ECO:0007669"/>
    <property type="project" value="TreeGrafter"/>
</dbReference>
<feature type="region of interest" description="Disordered" evidence="7">
    <location>
        <begin position="18"/>
        <end position="40"/>
    </location>
</feature>
<reference evidence="9 10" key="1">
    <citation type="submission" date="2016-07" db="EMBL/GenBank/DDBJ databases">
        <title>Pervasive Adenine N6-methylation of Active Genes in Fungi.</title>
        <authorList>
            <consortium name="DOE Joint Genome Institute"/>
            <person name="Mondo S.J."/>
            <person name="Dannebaum R.O."/>
            <person name="Kuo R.C."/>
            <person name="Labutti K."/>
            <person name="Haridas S."/>
            <person name="Kuo A."/>
            <person name="Salamov A."/>
            <person name="Ahrendt S.R."/>
            <person name="Lipzen A."/>
            <person name="Sullivan W."/>
            <person name="Andreopoulos W.B."/>
            <person name="Clum A."/>
            <person name="Lindquist E."/>
            <person name="Daum C."/>
            <person name="Ramamoorthy G.K."/>
            <person name="Gryganskyi A."/>
            <person name="Culley D."/>
            <person name="Magnuson J.K."/>
            <person name="James T.Y."/>
            <person name="O'Malley M.A."/>
            <person name="Stajich J.E."/>
            <person name="Spatafora J.W."/>
            <person name="Visel A."/>
            <person name="Grigoriev I.V."/>
        </authorList>
    </citation>
    <scope>NUCLEOTIDE SEQUENCE [LARGE SCALE GENOMIC DNA]</scope>
    <source>
        <strain evidence="9 10">68-887.2</strain>
    </source>
</reference>
<evidence type="ECO:0000313" key="10">
    <source>
        <dbReference type="Proteomes" id="UP000193986"/>
    </source>
</evidence>
<comment type="similarity">
    <text evidence="1 5">Belongs to the proline oxidase family.</text>
</comment>
<comment type="function">
    <text evidence="5">Converts proline to delta-1-pyrroline-5-carboxylate.</text>
</comment>
<evidence type="ECO:0000256" key="1">
    <source>
        <dbReference type="ARBA" id="ARBA00005869"/>
    </source>
</evidence>
<evidence type="ECO:0000256" key="4">
    <source>
        <dbReference type="ARBA" id="ARBA00023062"/>
    </source>
</evidence>
<keyword evidence="3 5" id="KW-0560">Oxidoreductase</keyword>
<evidence type="ECO:0000256" key="2">
    <source>
        <dbReference type="ARBA" id="ARBA00012695"/>
    </source>
</evidence>
<dbReference type="STRING" id="71784.A0A1Y2BLE1"/>
<dbReference type="PANTHER" id="PTHR13914">
    <property type="entry name" value="PROLINE OXIDASE"/>
    <property type="match status" value="1"/>
</dbReference>
<dbReference type="InterPro" id="IPR002872">
    <property type="entry name" value="Proline_DH_dom"/>
</dbReference>
<dbReference type="EMBL" id="MCFC01000001">
    <property type="protein sequence ID" value="ORY35407.1"/>
    <property type="molecule type" value="Genomic_DNA"/>
</dbReference>
<sequence length="604" mass="67219">MLKMLQLGIRATRRVIGVQARQQSTRTRTRPLPTTTPNHYHRRQRSIPITILTLTAVSGAIILSSTSQVHASVEDDEESSGSSPNSSLSDTPISTLIRSYFVWTLTSLPPIIDHSPKILHVLTHSSIPGLKTVTEFIVRNTFFAQFVPGETAAECVEMMEELRRRNVGSVLNYSAEAEVEEHGNETDKNGGIEKRKVMEEFELKRLEEVERALEEQGRFEDRLEKEGWERGSSAFALKVTGLIDPDILARASTALHRLRPLTKSNAPSSPFSSPPPSRAVPYPGKPIEADGRVVARKSPAEERVLLALKGEIPEMGVLDADEGLRPGDLEALSALWGKLRHIADVAKRNRVKLMIDAEHTWYQPSLDAYTLLLSMEYNRPSKKEPWSGPLIFGTYQSYLNRQPALLEAALQHAESNGYALGIKLVRGAYFVQERKKWADEHRPGPDPIWPDKPATDKSYNGSVSTILAAVSRQLSGRHPELALNVVFGTHNPESVDLILKGLQDNGLARRKGDGKLALRPDIKGKVFVAQLYGMKDDLSDKIVDSFEESRMPVSLKYVAYGRLSEVMPFLGRRAIENKSVMSGEGGAAAERRRVGSEIWRRLFG</sequence>
<feature type="coiled-coil region" evidence="6">
    <location>
        <begin position="196"/>
        <end position="226"/>
    </location>
</feature>
<feature type="region of interest" description="Disordered" evidence="7">
    <location>
        <begin position="259"/>
        <end position="283"/>
    </location>
</feature>
<name>A0A1Y2BLE1_9TREE</name>
<comment type="caution">
    <text evidence="9">The sequence shown here is derived from an EMBL/GenBank/DDBJ whole genome shotgun (WGS) entry which is preliminary data.</text>
</comment>
<organism evidence="9 10">
    <name type="scientific">Naematelia encephala</name>
    <dbReference type="NCBI Taxonomy" id="71784"/>
    <lineage>
        <taxon>Eukaryota</taxon>
        <taxon>Fungi</taxon>
        <taxon>Dikarya</taxon>
        <taxon>Basidiomycota</taxon>
        <taxon>Agaricomycotina</taxon>
        <taxon>Tremellomycetes</taxon>
        <taxon>Tremellales</taxon>
        <taxon>Naemateliaceae</taxon>
        <taxon>Naematelia</taxon>
    </lineage>
</organism>
<dbReference type="SUPFAM" id="SSF51730">
    <property type="entry name" value="FAD-linked oxidoreductase"/>
    <property type="match status" value="1"/>
</dbReference>
<protein>
    <recommendedName>
        <fullName evidence="2 5">Proline dehydrogenase</fullName>
        <ecNumber evidence="2 5">1.5.5.2</ecNumber>
    </recommendedName>
</protein>
<comment type="cofactor">
    <cofactor evidence="5">
        <name>FAD</name>
        <dbReference type="ChEBI" id="CHEBI:57692"/>
    </cofactor>
</comment>
<feature type="domain" description="Proline dehydrogenase" evidence="8">
    <location>
        <begin position="235"/>
        <end position="582"/>
    </location>
</feature>